<dbReference type="OrthoDB" id="9798604at2"/>
<organism evidence="9 10">
    <name type="scientific">Zavarzinia compransoris</name>
    <dbReference type="NCBI Taxonomy" id="1264899"/>
    <lineage>
        <taxon>Bacteria</taxon>
        <taxon>Pseudomonadati</taxon>
        <taxon>Pseudomonadota</taxon>
        <taxon>Alphaproteobacteria</taxon>
        <taxon>Rhodospirillales</taxon>
        <taxon>Zavarziniaceae</taxon>
        <taxon>Zavarzinia</taxon>
    </lineage>
</organism>
<comment type="cofactor">
    <cofactor evidence="1 5">
        <name>FAD</name>
        <dbReference type="ChEBI" id="CHEBI:57692"/>
    </cofactor>
</comment>
<evidence type="ECO:0000259" key="7">
    <source>
        <dbReference type="PROSITE" id="PS00623"/>
    </source>
</evidence>
<feature type="domain" description="Glucose-methanol-choline oxidoreductase N-terminal" evidence="7">
    <location>
        <begin position="82"/>
        <end position="105"/>
    </location>
</feature>
<dbReference type="Gene3D" id="3.30.410.40">
    <property type="match status" value="1"/>
</dbReference>
<dbReference type="AlphaFoldDB" id="A0A317E7F6"/>
<evidence type="ECO:0000256" key="4">
    <source>
        <dbReference type="ARBA" id="ARBA00022827"/>
    </source>
</evidence>
<feature type="binding site" evidence="5">
    <location>
        <position position="201"/>
    </location>
    <ligand>
        <name>FAD</name>
        <dbReference type="ChEBI" id="CHEBI:57692"/>
    </ligand>
</feature>
<accession>A0A317E7F6</accession>
<dbReference type="PROSITE" id="PS00623">
    <property type="entry name" value="GMC_OXRED_1"/>
    <property type="match status" value="1"/>
</dbReference>
<evidence type="ECO:0000256" key="2">
    <source>
        <dbReference type="ARBA" id="ARBA00010790"/>
    </source>
</evidence>
<feature type="binding site" evidence="5">
    <location>
        <begin position="92"/>
        <end position="95"/>
    </location>
    <ligand>
        <name>FAD</name>
        <dbReference type="ChEBI" id="CHEBI:57692"/>
    </ligand>
</feature>
<sequence length="529" mass="56748">METESFDYVVVGGGSAGCIVAARLAAAARVLLLEAGDDALAHPETQSSDGFKYAFAKEGLMWHRLSTPQADCGGRAIWAGTGRVLGGSGAVNGMVYTRGDRRDFDAWPEGWRWNDVVPAFEAVEARLGVRPRPPTVFATAFLDSAVEAGFARKDGLNDGDLGGVAGCNDMNYQGEHRRSSYRAFLHGADLPGLTVRTGARVRRLRFGPDRRATAVDYDWQGRPRQAAIGREVVLCAGALETPRLLLLSGVGPRAALERLAIPVVQASAGIGRNLQDHPNVCMFYRAGAPIDFQYPQVYGFDNARAPEGLQAGIQPDTCYVCYAAPASLQQSMQRMVPILTLPGRLHDIAGLRRLLRGLVDLAFRLPLVRRFVGRVFGIVVVLGKPTSRGTVSLVSADPDQPAAIDLAYYATPEDRSVMAAAIERARAIAAKAPLAGAKPLSAGAKRVGERKRWQWIRTATMTTFHFCGSCRMGDDADSPVDTSLRVKGLANVRVADASVVPEIPVSALNAPSMMIAYRAADFILAGETA</sequence>
<keyword evidence="10" id="KW-1185">Reference proteome</keyword>
<comment type="caution">
    <text evidence="9">The sequence shown here is derived from an EMBL/GenBank/DDBJ whole genome shotgun (WGS) entry which is preliminary data.</text>
</comment>
<evidence type="ECO:0000313" key="9">
    <source>
        <dbReference type="EMBL" id="PWR22210.1"/>
    </source>
</evidence>
<dbReference type="SUPFAM" id="SSF51905">
    <property type="entry name" value="FAD/NAD(P)-binding domain"/>
    <property type="match status" value="1"/>
</dbReference>
<evidence type="ECO:0000256" key="6">
    <source>
        <dbReference type="RuleBase" id="RU003968"/>
    </source>
</evidence>
<evidence type="ECO:0000256" key="3">
    <source>
        <dbReference type="ARBA" id="ARBA00022630"/>
    </source>
</evidence>
<keyword evidence="4 5" id="KW-0274">FAD</keyword>
<dbReference type="SUPFAM" id="SSF54373">
    <property type="entry name" value="FAD-linked reductases, C-terminal domain"/>
    <property type="match status" value="1"/>
</dbReference>
<dbReference type="Pfam" id="PF05199">
    <property type="entry name" value="GMC_oxred_C"/>
    <property type="match status" value="1"/>
</dbReference>
<evidence type="ECO:0000256" key="1">
    <source>
        <dbReference type="ARBA" id="ARBA00001974"/>
    </source>
</evidence>
<comment type="similarity">
    <text evidence="2 6">Belongs to the GMC oxidoreductase family.</text>
</comment>
<proteinExistence type="inferred from homology"/>
<keyword evidence="3 6" id="KW-0285">Flavoprotein</keyword>
<dbReference type="PIRSF" id="PIRSF000137">
    <property type="entry name" value="Alcohol_oxidase"/>
    <property type="match status" value="1"/>
</dbReference>
<dbReference type="InterPro" id="IPR012132">
    <property type="entry name" value="GMC_OxRdtase"/>
</dbReference>
<dbReference type="Gene3D" id="3.50.50.60">
    <property type="entry name" value="FAD/NAD(P)-binding domain"/>
    <property type="match status" value="1"/>
</dbReference>
<dbReference type="PROSITE" id="PS00624">
    <property type="entry name" value="GMC_OXRED_2"/>
    <property type="match status" value="1"/>
</dbReference>
<dbReference type="PANTHER" id="PTHR11552:SF147">
    <property type="entry name" value="CHOLINE DEHYDROGENASE, MITOCHONDRIAL"/>
    <property type="match status" value="1"/>
</dbReference>
<evidence type="ECO:0000256" key="5">
    <source>
        <dbReference type="PIRSR" id="PIRSR000137-2"/>
    </source>
</evidence>
<name>A0A317E7F6_9PROT</name>
<evidence type="ECO:0000259" key="8">
    <source>
        <dbReference type="PROSITE" id="PS00624"/>
    </source>
</evidence>
<gene>
    <name evidence="9" type="ORF">DKG75_09595</name>
</gene>
<dbReference type="InterPro" id="IPR007867">
    <property type="entry name" value="GMC_OxRtase_C"/>
</dbReference>
<dbReference type="InterPro" id="IPR000172">
    <property type="entry name" value="GMC_OxRdtase_N"/>
</dbReference>
<dbReference type="InterPro" id="IPR036188">
    <property type="entry name" value="FAD/NAD-bd_sf"/>
</dbReference>
<dbReference type="PANTHER" id="PTHR11552">
    <property type="entry name" value="GLUCOSE-METHANOL-CHOLINE GMC OXIDOREDUCTASE"/>
    <property type="match status" value="1"/>
</dbReference>
<evidence type="ECO:0000313" key="10">
    <source>
        <dbReference type="Proteomes" id="UP000246077"/>
    </source>
</evidence>
<dbReference type="EMBL" id="QGLF01000002">
    <property type="protein sequence ID" value="PWR22210.1"/>
    <property type="molecule type" value="Genomic_DNA"/>
</dbReference>
<feature type="binding site" evidence="5">
    <location>
        <position position="318"/>
    </location>
    <ligand>
        <name>substrate</name>
    </ligand>
</feature>
<dbReference type="Pfam" id="PF00732">
    <property type="entry name" value="GMC_oxred_N"/>
    <property type="match status" value="1"/>
</dbReference>
<dbReference type="GO" id="GO:0016614">
    <property type="term" value="F:oxidoreductase activity, acting on CH-OH group of donors"/>
    <property type="evidence" value="ECO:0007669"/>
    <property type="project" value="InterPro"/>
</dbReference>
<feature type="domain" description="Glucose-methanol-choline oxidoreductase N-terminal" evidence="8">
    <location>
        <begin position="237"/>
        <end position="251"/>
    </location>
</feature>
<protein>
    <recommendedName>
        <fullName evidence="7 8">Glucose-methanol-choline oxidoreductase N-terminal domain-containing protein</fullName>
    </recommendedName>
</protein>
<reference evidence="10" key="1">
    <citation type="submission" date="2018-05" db="EMBL/GenBank/DDBJ databases">
        <title>Zavarzinia sp. HR-AS.</title>
        <authorList>
            <person name="Lee Y."/>
            <person name="Jeon C.O."/>
        </authorList>
    </citation>
    <scope>NUCLEOTIDE SEQUENCE [LARGE SCALE GENOMIC DNA]</scope>
    <source>
        <strain evidence="10">DSM 1231</strain>
    </source>
</reference>
<dbReference type="RefSeq" id="WP_109920855.1">
    <property type="nucleotide sequence ID" value="NZ_QGLF01000002.1"/>
</dbReference>
<feature type="binding site" evidence="5">
    <location>
        <position position="84"/>
    </location>
    <ligand>
        <name>FAD</name>
        <dbReference type="ChEBI" id="CHEBI:57692"/>
    </ligand>
</feature>
<dbReference type="Proteomes" id="UP000246077">
    <property type="component" value="Unassembled WGS sequence"/>
</dbReference>
<dbReference type="GO" id="GO:0050660">
    <property type="term" value="F:flavin adenine dinucleotide binding"/>
    <property type="evidence" value="ECO:0007669"/>
    <property type="project" value="InterPro"/>
</dbReference>